<name>A0A9P8Y471_9PEZI</name>
<proteinExistence type="predicted"/>
<comment type="caution">
    <text evidence="2">The sequence shown here is derived from an EMBL/GenBank/DDBJ whole genome shotgun (WGS) entry which is preliminary data.</text>
</comment>
<sequence length="210" mass="22670">MAPSCRIHRGIVPAPAGVSARSAQRRPPERPSHPANGERQTATIKHPQPPSSSAVTAHSPFFNCPPPTSHDSGAGSRRSLSAAFFFLSGTQLVQWAGISITPPPRGPGPSSRSLNVQVGLPFFVILDHQQFLRPRAHTHKSCLTISPCCLVWNLTHGVSLPSWEPSIHPLVECLTPTVHSCSAQRRVDSHGYISRACTNTRGPRPCVRPV</sequence>
<gene>
    <name evidence="2" type="ORF">B0I36DRAFT_326772</name>
</gene>
<evidence type="ECO:0000313" key="3">
    <source>
        <dbReference type="Proteomes" id="UP000756346"/>
    </source>
</evidence>
<dbReference type="RefSeq" id="XP_046010060.1">
    <property type="nucleotide sequence ID" value="XM_046154375.1"/>
</dbReference>
<organism evidence="2 3">
    <name type="scientific">Microdochium trichocladiopsis</name>
    <dbReference type="NCBI Taxonomy" id="1682393"/>
    <lineage>
        <taxon>Eukaryota</taxon>
        <taxon>Fungi</taxon>
        <taxon>Dikarya</taxon>
        <taxon>Ascomycota</taxon>
        <taxon>Pezizomycotina</taxon>
        <taxon>Sordariomycetes</taxon>
        <taxon>Xylariomycetidae</taxon>
        <taxon>Xylariales</taxon>
        <taxon>Microdochiaceae</taxon>
        <taxon>Microdochium</taxon>
    </lineage>
</organism>
<protein>
    <submittedName>
        <fullName evidence="2">Uncharacterized protein</fullName>
    </submittedName>
</protein>
<feature type="region of interest" description="Disordered" evidence="1">
    <location>
        <begin position="1"/>
        <end position="75"/>
    </location>
</feature>
<evidence type="ECO:0000256" key="1">
    <source>
        <dbReference type="SAM" id="MobiDB-lite"/>
    </source>
</evidence>
<dbReference type="EMBL" id="JAGTJQ010000007">
    <property type="protein sequence ID" value="KAH7027261.1"/>
    <property type="molecule type" value="Genomic_DNA"/>
</dbReference>
<reference evidence="2" key="1">
    <citation type="journal article" date="2021" name="Nat. Commun.">
        <title>Genetic determinants of endophytism in the Arabidopsis root mycobiome.</title>
        <authorList>
            <person name="Mesny F."/>
            <person name="Miyauchi S."/>
            <person name="Thiergart T."/>
            <person name="Pickel B."/>
            <person name="Atanasova L."/>
            <person name="Karlsson M."/>
            <person name="Huettel B."/>
            <person name="Barry K.W."/>
            <person name="Haridas S."/>
            <person name="Chen C."/>
            <person name="Bauer D."/>
            <person name="Andreopoulos W."/>
            <person name="Pangilinan J."/>
            <person name="LaButti K."/>
            <person name="Riley R."/>
            <person name="Lipzen A."/>
            <person name="Clum A."/>
            <person name="Drula E."/>
            <person name="Henrissat B."/>
            <person name="Kohler A."/>
            <person name="Grigoriev I.V."/>
            <person name="Martin F.M."/>
            <person name="Hacquard S."/>
        </authorList>
    </citation>
    <scope>NUCLEOTIDE SEQUENCE</scope>
    <source>
        <strain evidence="2">MPI-CAGE-CH-0230</strain>
    </source>
</reference>
<dbReference type="AlphaFoldDB" id="A0A9P8Y471"/>
<keyword evidence="3" id="KW-1185">Reference proteome</keyword>
<accession>A0A9P8Y471</accession>
<evidence type="ECO:0000313" key="2">
    <source>
        <dbReference type="EMBL" id="KAH7027261.1"/>
    </source>
</evidence>
<dbReference type="Proteomes" id="UP000756346">
    <property type="component" value="Unassembled WGS sequence"/>
</dbReference>
<dbReference type="GeneID" id="70183921"/>